<sequence length="130" mass="13703">MTVKITFSPEAAAALTSKLGDRKVVLLALNDGSNQYSLQGGTCTIGASFQFVLLDEKDPSYNIKLANDLGLDLYTAEAEMGFLDDNLSVGAKYGMLSLSGDSGLIDSAVKINRYVPSALTAEQVKNGVSC</sequence>
<dbReference type="OrthoDB" id="2187371at2"/>
<dbReference type="Pfam" id="PF01521">
    <property type="entry name" value="Fe-S_biosyn"/>
    <property type="match status" value="1"/>
</dbReference>
<proteinExistence type="predicted"/>
<dbReference type="RefSeq" id="WP_154549512.1">
    <property type="nucleotide sequence ID" value="NZ_VUMX01000045.1"/>
</dbReference>
<dbReference type="InterPro" id="IPR000361">
    <property type="entry name" value="ATAP_core_dom"/>
</dbReference>
<dbReference type="EMBL" id="VUMX01000045">
    <property type="protein sequence ID" value="MST87906.1"/>
    <property type="molecule type" value="Genomic_DNA"/>
</dbReference>
<organism evidence="2 3">
    <name type="scientific">Lactobacillus porci</name>
    <dbReference type="NCBI Taxonomy" id="2012477"/>
    <lineage>
        <taxon>Bacteria</taxon>
        <taxon>Bacillati</taxon>
        <taxon>Bacillota</taxon>
        <taxon>Bacilli</taxon>
        <taxon>Lactobacillales</taxon>
        <taxon>Lactobacillaceae</taxon>
        <taxon>Lactobacillus</taxon>
    </lineage>
</organism>
<protein>
    <submittedName>
        <fullName evidence="2">Iron-sulfur cluster biosynthesis family protein</fullName>
    </submittedName>
</protein>
<keyword evidence="3" id="KW-1185">Reference proteome</keyword>
<evidence type="ECO:0000259" key="1">
    <source>
        <dbReference type="Pfam" id="PF01521"/>
    </source>
</evidence>
<feature type="domain" description="Core" evidence="1">
    <location>
        <begin position="4"/>
        <end position="112"/>
    </location>
</feature>
<name>A0A6A8MGS7_9LACO</name>
<evidence type="ECO:0000313" key="3">
    <source>
        <dbReference type="Proteomes" id="UP000438120"/>
    </source>
</evidence>
<accession>A0A6A8MGS7</accession>
<dbReference type="SUPFAM" id="SSF89360">
    <property type="entry name" value="HesB-like domain"/>
    <property type="match status" value="1"/>
</dbReference>
<dbReference type="Proteomes" id="UP000438120">
    <property type="component" value="Unassembled WGS sequence"/>
</dbReference>
<reference evidence="2 3" key="1">
    <citation type="submission" date="2019-08" db="EMBL/GenBank/DDBJ databases">
        <title>In-depth cultivation of the pig gut microbiome towards novel bacterial diversity and tailored functional studies.</title>
        <authorList>
            <person name="Wylensek D."/>
            <person name="Hitch T.C.A."/>
            <person name="Clavel T."/>
        </authorList>
    </citation>
    <scope>NUCLEOTIDE SEQUENCE [LARGE SCALE GENOMIC DNA]</scope>
    <source>
        <strain evidence="2 3">Bifido-178-WT-2B</strain>
    </source>
</reference>
<gene>
    <name evidence="2" type="ORF">FYJ62_09880</name>
</gene>
<evidence type="ECO:0000313" key="2">
    <source>
        <dbReference type="EMBL" id="MST87906.1"/>
    </source>
</evidence>
<comment type="caution">
    <text evidence="2">The sequence shown here is derived from an EMBL/GenBank/DDBJ whole genome shotgun (WGS) entry which is preliminary data.</text>
</comment>
<dbReference type="Gene3D" id="2.60.300.12">
    <property type="entry name" value="HesB-like domain"/>
    <property type="match status" value="1"/>
</dbReference>
<dbReference type="AlphaFoldDB" id="A0A6A8MGS7"/>
<dbReference type="InterPro" id="IPR035903">
    <property type="entry name" value="HesB-like_dom_sf"/>
</dbReference>